<comment type="caution">
    <text evidence="4">The sequence shown here is derived from an EMBL/GenBank/DDBJ whole genome shotgun (WGS) entry which is preliminary data.</text>
</comment>
<dbReference type="RefSeq" id="WP_303283762.1">
    <property type="nucleotide sequence ID" value="NZ_BAABCZ010000012.1"/>
</dbReference>
<feature type="repeat" description="TPR" evidence="3">
    <location>
        <begin position="185"/>
        <end position="218"/>
    </location>
</feature>
<evidence type="ECO:0008006" key="6">
    <source>
        <dbReference type="Google" id="ProtNLM"/>
    </source>
</evidence>
<dbReference type="Proteomes" id="UP001176891">
    <property type="component" value="Unassembled WGS sequence"/>
</dbReference>
<evidence type="ECO:0000313" key="4">
    <source>
        <dbReference type="EMBL" id="MDO5989113.1"/>
    </source>
</evidence>
<dbReference type="InterPro" id="IPR011990">
    <property type="entry name" value="TPR-like_helical_dom_sf"/>
</dbReference>
<evidence type="ECO:0000256" key="2">
    <source>
        <dbReference type="ARBA" id="ARBA00022803"/>
    </source>
</evidence>
<dbReference type="EMBL" id="JAUOEM010000006">
    <property type="protein sequence ID" value="MDO5989113.1"/>
    <property type="molecule type" value="Genomic_DNA"/>
</dbReference>
<dbReference type="SUPFAM" id="SSF48452">
    <property type="entry name" value="TPR-like"/>
    <property type="match status" value="1"/>
</dbReference>
<keyword evidence="2 3" id="KW-0802">TPR repeat</keyword>
<reference evidence="4" key="1">
    <citation type="submission" date="2023-07" db="EMBL/GenBank/DDBJ databases">
        <title>Two novel species in the genus Flavivirga.</title>
        <authorList>
            <person name="Kwon K."/>
        </authorList>
    </citation>
    <scope>NUCLEOTIDE SEQUENCE</scope>
    <source>
        <strain evidence="4">KACC 14157</strain>
    </source>
</reference>
<dbReference type="PANTHER" id="PTHR44858">
    <property type="entry name" value="TETRATRICOPEPTIDE REPEAT PROTEIN 6"/>
    <property type="match status" value="1"/>
</dbReference>
<sequence length="318" mass="36478">MKKYIILTLSLIPLLTYSQANKFYRKAIRETDLNEKINLFTKVLELDSKNLDAYFYRGIAKNDLGDYHGAIVDYSKIIVLKPDADTYYNRGNSRYSLKDFVGAKNDYSKSFELDSTFIDALYSLGCVKYDLEDYKGAIDDFSKVIKVVPDQPKTYTLRAAAHKAIKEYKNALKDYSLAILAEPSAHNFYNRGVFYMEINYYQKANADFTTSLRFNKNNAFAYFYRGASHLLLGKHNSAISDFSMALKFDATDFDAILGLSLAYYKIGDTPNAESNLKKVKSILSPDNGVMTIDSFANTYWFQNQYFYFNNNMTSLLKL</sequence>
<dbReference type="InterPro" id="IPR019734">
    <property type="entry name" value="TPR_rpt"/>
</dbReference>
<organism evidence="4 5">
    <name type="scientific">Flavivirga amylovorans</name>
    <dbReference type="NCBI Taxonomy" id="870486"/>
    <lineage>
        <taxon>Bacteria</taxon>
        <taxon>Pseudomonadati</taxon>
        <taxon>Bacteroidota</taxon>
        <taxon>Flavobacteriia</taxon>
        <taxon>Flavobacteriales</taxon>
        <taxon>Flavobacteriaceae</taxon>
        <taxon>Flavivirga</taxon>
    </lineage>
</organism>
<dbReference type="PANTHER" id="PTHR44858:SF1">
    <property type="entry name" value="UDP-N-ACETYLGLUCOSAMINE--PEPTIDE N-ACETYLGLUCOSAMINYLTRANSFERASE SPINDLY-RELATED"/>
    <property type="match status" value="1"/>
</dbReference>
<name>A0ABT8X547_9FLAO</name>
<proteinExistence type="predicted"/>
<dbReference type="PROSITE" id="PS50005">
    <property type="entry name" value="TPR"/>
    <property type="match status" value="4"/>
</dbReference>
<gene>
    <name evidence="4" type="ORF">Q4Q39_17040</name>
</gene>
<evidence type="ECO:0000256" key="3">
    <source>
        <dbReference type="PROSITE-ProRule" id="PRU00339"/>
    </source>
</evidence>
<evidence type="ECO:0000256" key="1">
    <source>
        <dbReference type="ARBA" id="ARBA00022737"/>
    </source>
</evidence>
<evidence type="ECO:0000313" key="5">
    <source>
        <dbReference type="Proteomes" id="UP001176891"/>
    </source>
</evidence>
<keyword evidence="5" id="KW-1185">Reference proteome</keyword>
<feature type="repeat" description="TPR" evidence="3">
    <location>
        <begin position="219"/>
        <end position="252"/>
    </location>
</feature>
<accession>A0ABT8X547</accession>
<protein>
    <recommendedName>
        <fullName evidence="6">Tetratricopeptide repeat protein</fullName>
    </recommendedName>
</protein>
<dbReference type="Gene3D" id="1.25.40.10">
    <property type="entry name" value="Tetratricopeptide repeat domain"/>
    <property type="match status" value="3"/>
</dbReference>
<dbReference type="Pfam" id="PF13181">
    <property type="entry name" value="TPR_8"/>
    <property type="match status" value="1"/>
</dbReference>
<dbReference type="SMART" id="SM00028">
    <property type="entry name" value="TPR"/>
    <property type="match status" value="7"/>
</dbReference>
<dbReference type="InterPro" id="IPR050498">
    <property type="entry name" value="Ycf3"/>
</dbReference>
<feature type="repeat" description="TPR" evidence="3">
    <location>
        <begin position="118"/>
        <end position="151"/>
    </location>
</feature>
<keyword evidence="1" id="KW-0677">Repeat</keyword>
<feature type="repeat" description="TPR" evidence="3">
    <location>
        <begin position="51"/>
        <end position="84"/>
    </location>
</feature>